<gene>
    <name evidence="11 14" type="primary">tig</name>
    <name evidence="14" type="ORF">M0G41_18140</name>
</gene>
<dbReference type="EC" id="5.2.1.8" evidence="3 11"/>
<comment type="catalytic activity">
    <reaction evidence="1 11">
        <text>[protein]-peptidylproline (omega=180) = [protein]-peptidylproline (omega=0)</text>
        <dbReference type="Rhea" id="RHEA:16237"/>
        <dbReference type="Rhea" id="RHEA-COMP:10747"/>
        <dbReference type="Rhea" id="RHEA-COMP:10748"/>
        <dbReference type="ChEBI" id="CHEBI:83833"/>
        <dbReference type="ChEBI" id="CHEBI:83834"/>
        <dbReference type="EC" id="5.2.1.8"/>
    </reaction>
</comment>
<accession>A0ABT0GM30</accession>
<evidence type="ECO:0000256" key="9">
    <source>
        <dbReference type="ARBA" id="ARBA00023306"/>
    </source>
</evidence>
<evidence type="ECO:0000256" key="5">
    <source>
        <dbReference type="ARBA" id="ARBA00022618"/>
    </source>
</evidence>
<dbReference type="InterPro" id="IPR008881">
    <property type="entry name" value="Trigger_fac_ribosome-bd_bac"/>
</dbReference>
<keyword evidence="9 11" id="KW-0131">Cell cycle</keyword>
<protein>
    <recommendedName>
        <fullName evidence="4 11">Trigger factor</fullName>
        <shortName evidence="11">TF</shortName>
        <ecNumber evidence="3 11">5.2.1.8</ecNumber>
    </recommendedName>
    <alternativeName>
        <fullName evidence="10 11">PPIase</fullName>
    </alternativeName>
</protein>
<dbReference type="PANTHER" id="PTHR30560">
    <property type="entry name" value="TRIGGER FACTOR CHAPERONE AND PEPTIDYL-PROLYL CIS/TRANS ISOMERASE"/>
    <property type="match status" value="1"/>
</dbReference>
<dbReference type="Pfam" id="PF05697">
    <property type="entry name" value="Trigger_N"/>
    <property type="match status" value="1"/>
</dbReference>
<dbReference type="InterPro" id="IPR005215">
    <property type="entry name" value="Trig_fac"/>
</dbReference>
<keyword evidence="11" id="KW-0963">Cytoplasm</keyword>
<dbReference type="Pfam" id="PF05698">
    <property type="entry name" value="Trigger_C"/>
    <property type="match status" value="1"/>
</dbReference>
<dbReference type="Gene3D" id="3.10.50.40">
    <property type="match status" value="1"/>
</dbReference>
<evidence type="ECO:0000256" key="4">
    <source>
        <dbReference type="ARBA" id="ARBA00016902"/>
    </source>
</evidence>
<evidence type="ECO:0000256" key="2">
    <source>
        <dbReference type="ARBA" id="ARBA00005464"/>
    </source>
</evidence>
<comment type="similarity">
    <text evidence="2 11">Belongs to the FKBP-type PPIase family. Tig subfamily.</text>
</comment>
<dbReference type="InterPro" id="IPR027304">
    <property type="entry name" value="Trigger_fact/SurA_dom_sf"/>
</dbReference>
<comment type="caution">
    <text evidence="14">The sequence shown here is derived from an EMBL/GenBank/DDBJ whole genome shotgun (WGS) entry which is preliminary data.</text>
</comment>
<evidence type="ECO:0000313" key="15">
    <source>
        <dbReference type="Proteomes" id="UP001431449"/>
    </source>
</evidence>
<keyword evidence="7 11" id="KW-0143">Chaperone</keyword>
<keyword evidence="15" id="KW-1185">Reference proteome</keyword>
<evidence type="ECO:0000256" key="3">
    <source>
        <dbReference type="ARBA" id="ARBA00013194"/>
    </source>
</evidence>
<evidence type="ECO:0000313" key="14">
    <source>
        <dbReference type="EMBL" id="MCK7595576.1"/>
    </source>
</evidence>
<comment type="function">
    <text evidence="11">Involved in protein export. Acts as a chaperone by maintaining the newly synthesized protein in an open conformation. Functions as a peptidyl-prolyl cis-trans isomerase.</text>
</comment>
<dbReference type="Proteomes" id="UP001431449">
    <property type="component" value="Unassembled WGS sequence"/>
</dbReference>
<dbReference type="InterPro" id="IPR008880">
    <property type="entry name" value="Trigger_fac_C"/>
</dbReference>
<keyword evidence="6 11" id="KW-0697">Rotamase</keyword>
<feature type="domain" description="Trigger factor ribosome-binding bacterial" evidence="12">
    <location>
        <begin position="1"/>
        <end position="144"/>
    </location>
</feature>
<reference evidence="14" key="1">
    <citation type="submission" date="2022-04" db="EMBL/GenBank/DDBJ databases">
        <title>Lysobacter sp. CAU 1642 isolated from sea sand.</title>
        <authorList>
            <person name="Kim W."/>
        </authorList>
    </citation>
    <scope>NUCLEOTIDE SEQUENCE</scope>
    <source>
        <strain evidence="14">CAU 1642</strain>
    </source>
</reference>
<keyword evidence="5 11" id="KW-0132">Cell division</keyword>
<dbReference type="SUPFAM" id="SSF109998">
    <property type="entry name" value="Triger factor/SurA peptide-binding domain-like"/>
    <property type="match status" value="1"/>
</dbReference>
<evidence type="ECO:0000259" key="12">
    <source>
        <dbReference type="Pfam" id="PF05697"/>
    </source>
</evidence>
<dbReference type="RefSeq" id="WP_248211613.1">
    <property type="nucleotide sequence ID" value="NZ_JALNMH010000022.1"/>
</dbReference>
<dbReference type="InterPro" id="IPR037041">
    <property type="entry name" value="Trigger_fac_C_sf"/>
</dbReference>
<evidence type="ECO:0000256" key="7">
    <source>
        <dbReference type="ARBA" id="ARBA00023186"/>
    </source>
</evidence>
<keyword evidence="8 11" id="KW-0413">Isomerase</keyword>
<evidence type="ECO:0000259" key="13">
    <source>
        <dbReference type="Pfam" id="PF05698"/>
    </source>
</evidence>
<dbReference type="InterPro" id="IPR046357">
    <property type="entry name" value="PPIase_dom_sf"/>
</dbReference>
<dbReference type="Gene3D" id="3.30.70.1050">
    <property type="entry name" value="Trigger factor ribosome-binding domain"/>
    <property type="match status" value="1"/>
</dbReference>
<dbReference type="GO" id="GO:0003755">
    <property type="term" value="F:peptidyl-prolyl cis-trans isomerase activity"/>
    <property type="evidence" value="ECO:0007669"/>
    <property type="project" value="UniProtKB-EC"/>
</dbReference>
<dbReference type="SUPFAM" id="SSF102735">
    <property type="entry name" value="Trigger factor ribosome-binding domain"/>
    <property type="match status" value="1"/>
</dbReference>
<evidence type="ECO:0000256" key="6">
    <source>
        <dbReference type="ARBA" id="ARBA00023110"/>
    </source>
</evidence>
<dbReference type="NCBIfam" id="TIGR00115">
    <property type="entry name" value="tig"/>
    <property type="match status" value="1"/>
</dbReference>
<sequence>MQVSVEHPSNLVRKLTVSLPAEKIESQVSQRLRELSRNVRLKGFRPGKVPPKVIEQRFGDQVRNEAVSEVIRESFSEALRQENLRPALPPSIETSGKSSGDEFQYVATFEVMPEVSAIDVSKLKVKRPTAEVEDADIDRMIETLRMQRRQWKPVERAAKAGDMVLFESHVDVDGKRVPAEGEERSGTVIGSGAVLTEIEAKLEGLSANDTVDFEMDFPEKHGAAELAGKKGTMHLKVIRVSESLLPEIDDAFIASFGIAEGGVETFRKEVRANLERELKGALMQRLKGDVVKKLLEQHADLELPQGLIDAEAQGLVQQAQRQAQQQGRKNVQIDIESVKPAARQRVAAAVLLGELARQNEIRLDRNRVNEMMASIASTYEDPMQVIELYRNDAQLMQGLESRVIEDQVIDWIADHSDLTVEKLSFAEVMSPGNAG</sequence>
<evidence type="ECO:0000256" key="8">
    <source>
        <dbReference type="ARBA" id="ARBA00023235"/>
    </source>
</evidence>
<evidence type="ECO:0000256" key="10">
    <source>
        <dbReference type="ARBA" id="ARBA00029986"/>
    </source>
</evidence>
<proteinExistence type="inferred from homology"/>
<comment type="domain">
    <text evidence="11">Consists of 3 domains; the N-terminus binds the ribosome, the middle domain has PPIase activity, while the C-terminus has intrinsic chaperone activity on its own.</text>
</comment>
<evidence type="ECO:0000256" key="11">
    <source>
        <dbReference type="HAMAP-Rule" id="MF_00303"/>
    </source>
</evidence>
<dbReference type="InterPro" id="IPR036611">
    <property type="entry name" value="Trigger_fac_ribosome-bd_sf"/>
</dbReference>
<dbReference type="PANTHER" id="PTHR30560:SF3">
    <property type="entry name" value="TRIGGER FACTOR-LIKE PROTEIN TIG, CHLOROPLASTIC"/>
    <property type="match status" value="1"/>
</dbReference>
<dbReference type="SUPFAM" id="SSF54534">
    <property type="entry name" value="FKBP-like"/>
    <property type="match status" value="1"/>
</dbReference>
<name>A0ABT0GM30_9GAMM</name>
<dbReference type="PIRSF" id="PIRSF003095">
    <property type="entry name" value="Trigger_factor"/>
    <property type="match status" value="1"/>
</dbReference>
<feature type="domain" description="Trigger factor C-terminal" evidence="13">
    <location>
        <begin position="263"/>
        <end position="413"/>
    </location>
</feature>
<evidence type="ECO:0000256" key="1">
    <source>
        <dbReference type="ARBA" id="ARBA00000971"/>
    </source>
</evidence>
<organism evidence="14 15">
    <name type="scientific">Pseudomarimonas salicorniae</name>
    <dbReference type="NCBI Taxonomy" id="2933270"/>
    <lineage>
        <taxon>Bacteria</taxon>
        <taxon>Pseudomonadati</taxon>
        <taxon>Pseudomonadota</taxon>
        <taxon>Gammaproteobacteria</taxon>
        <taxon>Lysobacterales</taxon>
        <taxon>Lysobacteraceae</taxon>
        <taxon>Pseudomarimonas</taxon>
    </lineage>
</organism>
<comment type="subcellular location">
    <subcellularLocation>
        <location evidence="11">Cytoplasm</location>
    </subcellularLocation>
    <text evidence="11">About half TF is bound to the ribosome near the polypeptide exit tunnel while the other half is free in the cytoplasm.</text>
</comment>
<dbReference type="HAMAP" id="MF_00303">
    <property type="entry name" value="Trigger_factor_Tig"/>
    <property type="match status" value="1"/>
</dbReference>
<dbReference type="EMBL" id="JALNMH010000022">
    <property type="protein sequence ID" value="MCK7595576.1"/>
    <property type="molecule type" value="Genomic_DNA"/>
</dbReference>
<dbReference type="Gene3D" id="1.10.3120.10">
    <property type="entry name" value="Trigger factor, C-terminal domain"/>
    <property type="match status" value="1"/>
</dbReference>